<feature type="chain" id="PRO_5021276514" evidence="1">
    <location>
        <begin position="20"/>
        <end position="367"/>
    </location>
</feature>
<feature type="signal peptide" evidence="1">
    <location>
        <begin position="1"/>
        <end position="19"/>
    </location>
</feature>
<dbReference type="OrthoDB" id="9255674at2"/>
<protein>
    <submittedName>
        <fullName evidence="2">Uncharacterized protein</fullName>
    </submittedName>
</protein>
<reference evidence="2 3" key="1">
    <citation type="submission" date="2019-03" db="EMBL/GenBank/DDBJ databases">
        <title>Genome sequence of Sphingomonas sp. 17J27-24.</title>
        <authorList>
            <person name="Kim M."/>
            <person name="Maeng S."/>
            <person name="Sathiyaraj S."/>
        </authorList>
    </citation>
    <scope>NUCLEOTIDE SEQUENCE [LARGE SCALE GENOMIC DNA]</scope>
    <source>
        <strain evidence="2 3">17J27-24</strain>
    </source>
</reference>
<dbReference type="AlphaFoldDB" id="A0A4Y8ZMT1"/>
<sequence>MIRFNALLAAALVAAPVGAAAPETATEADRLLDKAYDIECPVFDSDLLLTSSPEKVESEGARVEKACLARLAAIKAAHDAAAATETSRHRALKAYLSTITDLGRNDIERLKPASALRYLDDGFATMMGHYDGGKHFHTLIENLPLMFETHRALALVGRSEDSKAALGTAREVIEGAYQTFGKDVPDKGRVRDALSLGYQLERNLGYFWSERSADLAAEGKTAEAKAARAMAAEAFGQWLRISDLNISGSKSAGEERRARSVGAQALHGIARVQFADGDRAGAARSLAAAEGRVCGIVDPLEDDAKLCTRVRTNLAIARGETPGDLSPMGMTGAKEQIAALRAALMADVEANNQKVRKALDGLSAGNK</sequence>
<keyword evidence="3" id="KW-1185">Reference proteome</keyword>
<evidence type="ECO:0000313" key="3">
    <source>
        <dbReference type="Proteomes" id="UP000298213"/>
    </source>
</evidence>
<keyword evidence="1" id="KW-0732">Signal</keyword>
<evidence type="ECO:0000313" key="2">
    <source>
        <dbReference type="EMBL" id="TFI57308.1"/>
    </source>
</evidence>
<accession>A0A4Y8ZMT1</accession>
<dbReference type="Proteomes" id="UP000298213">
    <property type="component" value="Unassembled WGS sequence"/>
</dbReference>
<dbReference type="RefSeq" id="WP_135088481.1">
    <property type="nucleotide sequence ID" value="NZ_SPDV01000033.1"/>
</dbReference>
<organism evidence="2 3">
    <name type="scientific">Sphingomonas parva</name>
    <dbReference type="NCBI Taxonomy" id="2555898"/>
    <lineage>
        <taxon>Bacteria</taxon>
        <taxon>Pseudomonadati</taxon>
        <taxon>Pseudomonadota</taxon>
        <taxon>Alphaproteobacteria</taxon>
        <taxon>Sphingomonadales</taxon>
        <taxon>Sphingomonadaceae</taxon>
        <taxon>Sphingomonas</taxon>
    </lineage>
</organism>
<name>A0A4Y8ZMT1_9SPHN</name>
<dbReference type="EMBL" id="SPDV01000033">
    <property type="protein sequence ID" value="TFI57308.1"/>
    <property type="molecule type" value="Genomic_DNA"/>
</dbReference>
<evidence type="ECO:0000256" key="1">
    <source>
        <dbReference type="SAM" id="SignalP"/>
    </source>
</evidence>
<gene>
    <name evidence="2" type="ORF">E2493_15690</name>
</gene>
<comment type="caution">
    <text evidence="2">The sequence shown here is derived from an EMBL/GenBank/DDBJ whole genome shotgun (WGS) entry which is preliminary data.</text>
</comment>
<proteinExistence type="predicted"/>